<dbReference type="Proteomes" id="UP000324222">
    <property type="component" value="Unassembled WGS sequence"/>
</dbReference>
<keyword evidence="2" id="KW-1185">Reference proteome</keyword>
<accession>A0A5B7K6P3</accession>
<proteinExistence type="predicted"/>
<comment type="caution">
    <text evidence="1">The sequence shown here is derived from an EMBL/GenBank/DDBJ whole genome shotgun (WGS) entry which is preliminary data.</text>
</comment>
<name>A0A5B7K6P3_PORTR</name>
<dbReference type="AlphaFoldDB" id="A0A5B7K6P3"/>
<evidence type="ECO:0000313" key="1">
    <source>
        <dbReference type="EMBL" id="MPD02277.1"/>
    </source>
</evidence>
<evidence type="ECO:0000313" key="2">
    <source>
        <dbReference type="Proteomes" id="UP000324222"/>
    </source>
</evidence>
<protein>
    <submittedName>
        <fullName evidence="1">Uncharacterized protein</fullName>
    </submittedName>
</protein>
<organism evidence="1 2">
    <name type="scientific">Portunus trituberculatus</name>
    <name type="common">Swimming crab</name>
    <name type="synonym">Neptunus trituberculatus</name>
    <dbReference type="NCBI Taxonomy" id="210409"/>
    <lineage>
        <taxon>Eukaryota</taxon>
        <taxon>Metazoa</taxon>
        <taxon>Ecdysozoa</taxon>
        <taxon>Arthropoda</taxon>
        <taxon>Crustacea</taxon>
        <taxon>Multicrustacea</taxon>
        <taxon>Malacostraca</taxon>
        <taxon>Eumalacostraca</taxon>
        <taxon>Eucarida</taxon>
        <taxon>Decapoda</taxon>
        <taxon>Pleocyemata</taxon>
        <taxon>Brachyura</taxon>
        <taxon>Eubrachyura</taxon>
        <taxon>Portunoidea</taxon>
        <taxon>Portunidae</taxon>
        <taxon>Portuninae</taxon>
        <taxon>Portunus</taxon>
    </lineage>
</organism>
<reference evidence="1 2" key="1">
    <citation type="submission" date="2019-05" db="EMBL/GenBank/DDBJ databases">
        <title>Another draft genome of Portunus trituberculatus and its Hox gene families provides insights of decapod evolution.</title>
        <authorList>
            <person name="Jeong J.-H."/>
            <person name="Song I."/>
            <person name="Kim S."/>
            <person name="Choi T."/>
            <person name="Kim D."/>
            <person name="Ryu S."/>
            <person name="Kim W."/>
        </authorList>
    </citation>
    <scope>NUCLEOTIDE SEQUENCE [LARGE SCALE GENOMIC DNA]</scope>
    <source>
        <tissue evidence="1">Muscle</tissue>
    </source>
</reference>
<sequence length="34" mass="4032">MVTYTRESVSRVWNIDDRVAENADLQRRTAGHRE</sequence>
<dbReference type="EMBL" id="VSRR010130709">
    <property type="protein sequence ID" value="MPD02277.1"/>
    <property type="molecule type" value="Genomic_DNA"/>
</dbReference>
<gene>
    <name evidence="1" type="ORF">E2C01_097851</name>
</gene>